<keyword evidence="7" id="KW-1185">Reference proteome</keyword>
<evidence type="ECO:0000256" key="2">
    <source>
        <dbReference type="ARBA" id="ARBA00022723"/>
    </source>
</evidence>
<organism evidence="6 7">
    <name type="scientific">Trueperella pecoris</name>
    <dbReference type="NCBI Taxonomy" id="2733571"/>
    <lineage>
        <taxon>Bacteria</taxon>
        <taxon>Bacillati</taxon>
        <taxon>Actinomycetota</taxon>
        <taxon>Actinomycetes</taxon>
        <taxon>Actinomycetales</taxon>
        <taxon>Actinomycetaceae</taxon>
        <taxon>Trueperella</taxon>
    </lineage>
</organism>
<dbReference type="EMBL" id="CP063213">
    <property type="protein sequence ID" value="QOR46496.1"/>
    <property type="molecule type" value="Genomic_DNA"/>
</dbReference>
<dbReference type="Gene3D" id="3.60.15.10">
    <property type="entry name" value="Ribonuclease Z/Hydroxyacylglutathione hydrolase-like"/>
    <property type="match status" value="1"/>
</dbReference>
<dbReference type="SUPFAM" id="SSF56281">
    <property type="entry name" value="Metallo-hydrolase/oxidoreductase"/>
    <property type="match status" value="1"/>
</dbReference>
<dbReference type="InterPro" id="IPR051453">
    <property type="entry name" value="MBL_Glyoxalase_II"/>
</dbReference>
<gene>
    <name evidence="6" type="ORF">INS88_04720</name>
</gene>
<dbReference type="RefSeq" id="WP_193327603.1">
    <property type="nucleotide sequence ID" value="NZ_CP053291.1"/>
</dbReference>
<dbReference type="PANTHER" id="PTHR46233:SF3">
    <property type="entry name" value="HYDROXYACYLGLUTATHIONE HYDROLASE GLOC"/>
    <property type="match status" value="1"/>
</dbReference>
<proteinExistence type="predicted"/>
<accession>A0A7M1QXB9</accession>
<evidence type="ECO:0000313" key="6">
    <source>
        <dbReference type="EMBL" id="QOR46496.1"/>
    </source>
</evidence>
<keyword evidence="4" id="KW-0862">Zinc</keyword>
<name>A0A7M1QXB9_9ACTO</name>
<evidence type="ECO:0000256" key="4">
    <source>
        <dbReference type="ARBA" id="ARBA00022833"/>
    </source>
</evidence>
<dbReference type="SMART" id="SM00849">
    <property type="entry name" value="Lactamase_B"/>
    <property type="match status" value="1"/>
</dbReference>
<protein>
    <submittedName>
        <fullName evidence="6">MBL fold metallo-hydrolase</fullName>
    </submittedName>
</protein>
<dbReference type="Pfam" id="PF00753">
    <property type="entry name" value="Lactamase_B"/>
    <property type="match status" value="1"/>
</dbReference>
<dbReference type="InterPro" id="IPR036866">
    <property type="entry name" value="RibonucZ/Hydroxyglut_hydro"/>
</dbReference>
<dbReference type="PANTHER" id="PTHR46233">
    <property type="entry name" value="HYDROXYACYLGLUTATHIONE HYDROLASE GLOC"/>
    <property type="match status" value="1"/>
</dbReference>
<sequence>MIFLRNSQTFLEANTYILADDAAKVALVVDPGAGSHAWIPGALASRGLTLGAVLLTHGHPDHVWDVAVVAGTAPVYLPGPDMYRMDDPLSHLPLDASTNLALSRMGAQPWEKPAGLRELPAEAFSAPFEIVPGIVLRALPTPGHSEGSTVFLFEGDPTPDREGAMMSTGRVEPIMIAGDVLFNGGIGRTDFPGGDEQKMASSLRLLVQVIKPETYVFPGHGPSTTLFHEVRHNPFLQSAMS</sequence>
<dbReference type="AlphaFoldDB" id="A0A7M1QXB9"/>
<keyword evidence="3 6" id="KW-0378">Hydrolase</keyword>
<evidence type="ECO:0000256" key="3">
    <source>
        <dbReference type="ARBA" id="ARBA00022801"/>
    </source>
</evidence>
<evidence type="ECO:0000313" key="7">
    <source>
        <dbReference type="Proteomes" id="UP000595053"/>
    </source>
</evidence>
<dbReference type="GO" id="GO:0016787">
    <property type="term" value="F:hydrolase activity"/>
    <property type="evidence" value="ECO:0007669"/>
    <property type="project" value="UniProtKB-KW"/>
</dbReference>
<evidence type="ECO:0000256" key="1">
    <source>
        <dbReference type="ARBA" id="ARBA00001947"/>
    </source>
</evidence>
<feature type="domain" description="Metallo-beta-lactamase" evidence="5">
    <location>
        <begin position="12"/>
        <end position="220"/>
    </location>
</feature>
<comment type="cofactor">
    <cofactor evidence="1">
        <name>Zn(2+)</name>
        <dbReference type="ChEBI" id="CHEBI:29105"/>
    </cofactor>
</comment>
<dbReference type="CDD" id="cd06262">
    <property type="entry name" value="metallo-hydrolase-like_MBL-fold"/>
    <property type="match status" value="1"/>
</dbReference>
<dbReference type="InterPro" id="IPR001279">
    <property type="entry name" value="Metallo-B-lactamas"/>
</dbReference>
<evidence type="ECO:0000259" key="5">
    <source>
        <dbReference type="SMART" id="SM00849"/>
    </source>
</evidence>
<reference evidence="6 7" key="1">
    <citation type="submission" date="2020-10" db="EMBL/GenBank/DDBJ databases">
        <title>Trueperella pecoris sp. nov. isolated from bovine and porcine specimens.</title>
        <authorList>
            <person name="Schoenecker L."/>
            <person name="Schnydrig P."/>
            <person name="Brodard I."/>
            <person name="Thomann A."/>
            <person name="Hemphill A."/>
            <person name="Rodriguez-Campos S."/>
            <person name="Perreten V."/>
            <person name="Jores J."/>
            <person name="Kittl S."/>
        </authorList>
    </citation>
    <scope>NUCLEOTIDE SEQUENCE [LARGE SCALE GENOMIC DNA]</scope>
    <source>
        <strain evidence="6 7">15A0121</strain>
    </source>
</reference>
<dbReference type="GO" id="GO:0046872">
    <property type="term" value="F:metal ion binding"/>
    <property type="evidence" value="ECO:0007669"/>
    <property type="project" value="UniProtKB-KW"/>
</dbReference>
<keyword evidence="2" id="KW-0479">Metal-binding</keyword>
<dbReference type="Proteomes" id="UP000595053">
    <property type="component" value="Chromosome"/>
</dbReference>